<name>A0AAD9HPD1_9PEZI</name>
<keyword evidence="3" id="KW-1185">Reference proteome</keyword>
<proteinExistence type="predicted"/>
<protein>
    <submittedName>
        <fullName evidence="2">Uncharacterized protein</fullName>
    </submittedName>
</protein>
<evidence type="ECO:0000313" key="3">
    <source>
        <dbReference type="Proteomes" id="UP001232148"/>
    </source>
</evidence>
<dbReference type="AlphaFoldDB" id="A0AAD9HPD1"/>
<dbReference type="EMBL" id="MU842829">
    <property type="protein sequence ID" value="KAK2032583.1"/>
    <property type="molecule type" value="Genomic_DNA"/>
</dbReference>
<feature type="compositionally biased region" description="Pro residues" evidence="1">
    <location>
        <begin position="1"/>
        <end position="13"/>
    </location>
</feature>
<evidence type="ECO:0000313" key="2">
    <source>
        <dbReference type="EMBL" id="KAK2032583.1"/>
    </source>
</evidence>
<evidence type="ECO:0000256" key="1">
    <source>
        <dbReference type="SAM" id="MobiDB-lite"/>
    </source>
</evidence>
<dbReference type="Proteomes" id="UP001232148">
    <property type="component" value="Unassembled WGS sequence"/>
</dbReference>
<feature type="region of interest" description="Disordered" evidence="1">
    <location>
        <begin position="1"/>
        <end position="32"/>
    </location>
</feature>
<accession>A0AAD9HPD1</accession>
<organism evidence="2 3">
    <name type="scientific">Colletotrichum zoysiae</name>
    <dbReference type="NCBI Taxonomy" id="1216348"/>
    <lineage>
        <taxon>Eukaryota</taxon>
        <taxon>Fungi</taxon>
        <taxon>Dikarya</taxon>
        <taxon>Ascomycota</taxon>
        <taxon>Pezizomycotina</taxon>
        <taxon>Sordariomycetes</taxon>
        <taxon>Hypocreomycetidae</taxon>
        <taxon>Glomerellales</taxon>
        <taxon>Glomerellaceae</taxon>
        <taxon>Colletotrichum</taxon>
        <taxon>Colletotrichum graminicola species complex</taxon>
    </lineage>
</organism>
<comment type="caution">
    <text evidence="2">The sequence shown here is derived from an EMBL/GenBank/DDBJ whole genome shotgun (WGS) entry which is preliminary data.</text>
</comment>
<sequence>MDPPPPPPPPPPLHDSRQVVGKVKTAQGRGVRPSQRLYEYLLGPPRLASRCHHVGDAPASGHAASLASDQPSFISHQPLAINHSAIAVSQLLSRCSLPHGLSQPARGRST</sequence>
<reference evidence="2" key="1">
    <citation type="submission" date="2021-06" db="EMBL/GenBank/DDBJ databases">
        <title>Comparative genomics, transcriptomics and evolutionary studies reveal genomic signatures of adaptation to plant cell wall in hemibiotrophic fungi.</title>
        <authorList>
            <consortium name="DOE Joint Genome Institute"/>
            <person name="Baroncelli R."/>
            <person name="Diaz J.F."/>
            <person name="Benocci T."/>
            <person name="Peng M."/>
            <person name="Battaglia E."/>
            <person name="Haridas S."/>
            <person name="Andreopoulos W."/>
            <person name="Labutti K."/>
            <person name="Pangilinan J."/>
            <person name="Floch G.L."/>
            <person name="Makela M.R."/>
            <person name="Henrissat B."/>
            <person name="Grigoriev I.V."/>
            <person name="Crouch J.A."/>
            <person name="De Vries R.P."/>
            <person name="Sukno S.A."/>
            <person name="Thon M.R."/>
        </authorList>
    </citation>
    <scope>NUCLEOTIDE SEQUENCE</scope>
    <source>
        <strain evidence="2">MAFF235873</strain>
    </source>
</reference>
<gene>
    <name evidence="2" type="ORF">LX32DRAFT_180739</name>
</gene>